<dbReference type="EMBL" id="RXOC01000017">
    <property type="protein sequence ID" value="RXF67447.1"/>
    <property type="molecule type" value="Genomic_DNA"/>
</dbReference>
<dbReference type="GO" id="GO:0016989">
    <property type="term" value="F:sigma factor antagonist activity"/>
    <property type="evidence" value="ECO:0007669"/>
    <property type="project" value="TreeGrafter"/>
</dbReference>
<reference evidence="4 5" key="1">
    <citation type="submission" date="2018-12" db="EMBL/GenBank/DDBJ databases">
        <title>The Draft Genome Sequence of the Soil Bacterium Pedobacter tournemirensis R1.</title>
        <authorList>
            <person name="He J."/>
        </authorList>
    </citation>
    <scope>NUCLEOTIDE SEQUENCE [LARGE SCALE GENOMIC DNA]</scope>
    <source>
        <strain evidence="4 5">R1</strain>
    </source>
</reference>
<gene>
    <name evidence="4" type="ORF">EKH83_19015</name>
</gene>
<evidence type="ECO:0000259" key="2">
    <source>
        <dbReference type="Pfam" id="PF04773"/>
    </source>
</evidence>
<proteinExistence type="predicted"/>
<dbReference type="Pfam" id="PF04773">
    <property type="entry name" value="FecR"/>
    <property type="match status" value="1"/>
</dbReference>
<organism evidence="4 5">
    <name type="scientific">Arcticibacter tournemirensis</name>
    <dbReference type="NCBI Taxonomy" id="699437"/>
    <lineage>
        <taxon>Bacteria</taxon>
        <taxon>Pseudomonadati</taxon>
        <taxon>Bacteroidota</taxon>
        <taxon>Sphingobacteriia</taxon>
        <taxon>Sphingobacteriales</taxon>
        <taxon>Sphingobacteriaceae</taxon>
        <taxon>Arcticibacter</taxon>
    </lineage>
</organism>
<sequence length="404" mass="45265">MPDKDISHLIHDESFLNYCFSRNGDDIRRWEEWLAENPEHRNEVEDLKSVVILLAHESKTRESEEQFSLLKQRISSDEDRANGKRFRVYPLIARLSLAASFLLICAIGIVIYQSRRTNGTLKPHRTGKTEIGPGGNKAYLTLSNGKKISLTDAGNGAIAKQAGIVITKASDGRLIYSVNSTEPALKEIAYNTIETPRGGQYEVRLPDGTTAWLNAASSLKYSLNFDEAGERRVELKGEGYFEVAKDKTRPFIVKTIHQEVKVLGTHFNIKAYSDEQNTSTTLLEGSVLVSEAGSGRSKLLRPGQQSDILNNNGEIYVSNVNPSEVIAWKSGYFIFDNQDIASIMKVISRWYDVDAVYNGYNKEERFGGTFSRSANLSEILKNLESLGKIDLKIKGRRVIVSNKY</sequence>
<dbReference type="InterPro" id="IPR006860">
    <property type="entry name" value="FecR"/>
</dbReference>
<dbReference type="Proteomes" id="UP000290848">
    <property type="component" value="Unassembled WGS sequence"/>
</dbReference>
<dbReference type="PANTHER" id="PTHR30273">
    <property type="entry name" value="PERIPLASMIC SIGNAL SENSOR AND SIGMA FACTOR ACTIVATOR FECR-RELATED"/>
    <property type="match status" value="1"/>
</dbReference>
<accession>A0A4Q0M3G4</accession>
<feature type="domain" description="Protein FecR C-terminal" evidence="3">
    <location>
        <begin position="332"/>
        <end position="400"/>
    </location>
</feature>
<evidence type="ECO:0000256" key="1">
    <source>
        <dbReference type="SAM" id="Phobius"/>
    </source>
</evidence>
<evidence type="ECO:0000259" key="3">
    <source>
        <dbReference type="Pfam" id="PF16344"/>
    </source>
</evidence>
<keyword evidence="1" id="KW-0812">Transmembrane</keyword>
<dbReference type="InterPro" id="IPR032508">
    <property type="entry name" value="FecR_C"/>
</dbReference>
<dbReference type="Gene3D" id="3.55.50.30">
    <property type="match status" value="1"/>
</dbReference>
<keyword evidence="1" id="KW-0472">Membrane</keyword>
<feature type="transmembrane region" description="Helical" evidence="1">
    <location>
        <begin position="91"/>
        <end position="112"/>
    </location>
</feature>
<feature type="domain" description="FecR protein" evidence="2">
    <location>
        <begin position="192"/>
        <end position="287"/>
    </location>
</feature>
<dbReference type="Gene3D" id="2.60.120.1440">
    <property type="match status" value="1"/>
</dbReference>
<dbReference type="AlphaFoldDB" id="A0A4Q0M3G4"/>
<dbReference type="FunFam" id="2.60.120.1440:FF:000001">
    <property type="entry name" value="Putative anti-sigma factor"/>
    <property type="match status" value="1"/>
</dbReference>
<dbReference type="PANTHER" id="PTHR30273:SF2">
    <property type="entry name" value="PROTEIN FECR"/>
    <property type="match status" value="1"/>
</dbReference>
<dbReference type="InterPro" id="IPR012373">
    <property type="entry name" value="Ferrdict_sens_TM"/>
</dbReference>
<name>A0A4Q0M3G4_9SPHI</name>
<dbReference type="Pfam" id="PF16344">
    <property type="entry name" value="FecR_C"/>
    <property type="match status" value="1"/>
</dbReference>
<evidence type="ECO:0000313" key="5">
    <source>
        <dbReference type="Proteomes" id="UP000290848"/>
    </source>
</evidence>
<comment type="caution">
    <text evidence="4">The sequence shown here is derived from an EMBL/GenBank/DDBJ whole genome shotgun (WGS) entry which is preliminary data.</text>
</comment>
<evidence type="ECO:0000313" key="4">
    <source>
        <dbReference type="EMBL" id="RXF67447.1"/>
    </source>
</evidence>
<keyword evidence="1" id="KW-1133">Transmembrane helix</keyword>
<protein>
    <submittedName>
        <fullName evidence="4">FecR family protein</fullName>
    </submittedName>
</protein>
<dbReference type="RefSeq" id="WP_128771050.1">
    <property type="nucleotide sequence ID" value="NZ_RXOC01000017.1"/>
</dbReference>